<gene>
    <name evidence="1" type="ORF">LRS13_14805</name>
</gene>
<sequence length="137" mass="14596">MPEMPDLLGAWREAADQLQRAAGAVADRTGHGAKDLLAPLARQSEIVQRMLQRQLEIEQSLMHGVVGPAQAVTQALERAPETIRAQATAFRAAAVSFEQAADLLDIQAQAVEQTIGALRIPADLARHGLGRTPDSGS</sequence>
<protein>
    <recommendedName>
        <fullName evidence="3">Phasin family protein</fullName>
    </recommendedName>
</protein>
<dbReference type="EMBL" id="CP088295">
    <property type="protein sequence ID" value="UUY01986.1"/>
    <property type="molecule type" value="Genomic_DNA"/>
</dbReference>
<organism evidence="1 2">
    <name type="scientific">Svornostia abyssi</name>
    <dbReference type="NCBI Taxonomy" id="2898438"/>
    <lineage>
        <taxon>Bacteria</taxon>
        <taxon>Bacillati</taxon>
        <taxon>Actinomycetota</taxon>
        <taxon>Thermoleophilia</taxon>
        <taxon>Solirubrobacterales</taxon>
        <taxon>Baekduiaceae</taxon>
        <taxon>Svornostia</taxon>
    </lineage>
</organism>
<evidence type="ECO:0000313" key="1">
    <source>
        <dbReference type="EMBL" id="UUY01986.1"/>
    </source>
</evidence>
<evidence type="ECO:0000313" key="2">
    <source>
        <dbReference type="Proteomes" id="UP001058860"/>
    </source>
</evidence>
<evidence type="ECO:0008006" key="3">
    <source>
        <dbReference type="Google" id="ProtNLM"/>
    </source>
</evidence>
<keyword evidence="2" id="KW-1185">Reference proteome</keyword>
<reference evidence="2" key="1">
    <citation type="submission" date="2021-11" db="EMBL/GenBank/DDBJ databases">
        <title>Cultivation dependent microbiological survey of springs from the worlds oldest radium mine currently devoted to the extraction of radon-saturated water.</title>
        <authorList>
            <person name="Kapinusova G."/>
            <person name="Smrhova T."/>
            <person name="Strejcek M."/>
            <person name="Suman J."/>
            <person name="Jani K."/>
            <person name="Pajer P."/>
            <person name="Uhlik O."/>
        </authorList>
    </citation>
    <scope>NUCLEOTIDE SEQUENCE [LARGE SCALE GENOMIC DNA]</scope>
    <source>
        <strain evidence="2">J379</strain>
    </source>
</reference>
<name>A0ABY5PBN5_9ACTN</name>
<accession>A0ABY5PBN5</accession>
<proteinExistence type="predicted"/>
<dbReference type="RefSeq" id="WP_353862525.1">
    <property type="nucleotide sequence ID" value="NZ_CP088295.1"/>
</dbReference>
<dbReference type="Proteomes" id="UP001058860">
    <property type="component" value="Chromosome"/>
</dbReference>